<gene>
    <name evidence="3" type="ORF">ADS79_02500</name>
    <name evidence="2" type="ORF">BRE01_14930</name>
</gene>
<sequence>MSLYLAGERLVLRSMTREDLTLTLEIYNSNPDYNFLRNGDDNVTLAEVEAEYDATLTIPTGYWLAICVADRLIGVLHLIVSNPSDQKSWISMLLLHSDYQRQGFGKEAVSLVEQHCLKAGSRNIHHGVIAHNAQALLFWGMLGYEQYRQVQAPVGRLTQPVLLVAKWLDEAS</sequence>
<dbReference type="PANTHER" id="PTHR43415:SF3">
    <property type="entry name" value="GNAT-FAMILY ACETYLTRANSFERASE"/>
    <property type="match status" value="1"/>
</dbReference>
<dbReference type="Gene3D" id="3.40.630.30">
    <property type="match status" value="1"/>
</dbReference>
<keyword evidence="3" id="KW-0808">Transferase</keyword>
<reference evidence="4" key="1">
    <citation type="submission" date="2015-07" db="EMBL/GenBank/DDBJ databases">
        <title>Genome sequencing project for genomic taxonomy and phylogenomics of Bacillus-like bacteria.</title>
        <authorList>
            <person name="Liu B."/>
            <person name="Wang J."/>
            <person name="Zhu Y."/>
            <person name="Liu G."/>
            <person name="Chen Q."/>
            <person name="Chen Z."/>
            <person name="Lan J."/>
            <person name="Che J."/>
            <person name="Ge C."/>
            <person name="Shi H."/>
            <person name="Pan Z."/>
            <person name="Liu X."/>
        </authorList>
    </citation>
    <scope>NUCLEOTIDE SEQUENCE [LARGE SCALE GENOMIC DNA]</scope>
    <source>
        <strain evidence="4">DSM 9887</strain>
    </source>
</reference>
<name>A0A0K9Z143_9BACL</name>
<dbReference type="CDD" id="cd04301">
    <property type="entry name" value="NAT_SF"/>
    <property type="match status" value="1"/>
</dbReference>
<feature type="domain" description="N-acetyltransferase" evidence="1">
    <location>
        <begin position="10"/>
        <end position="169"/>
    </location>
</feature>
<dbReference type="Proteomes" id="UP000319578">
    <property type="component" value="Unassembled WGS sequence"/>
</dbReference>
<dbReference type="PANTHER" id="PTHR43415">
    <property type="entry name" value="SPERMIDINE N(1)-ACETYLTRANSFERASE"/>
    <property type="match status" value="1"/>
</dbReference>
<dbReference type="EMBL" id="LGIQ01000002">
    <property type="protein sequence ID" value="KNB74577.1"/>
    <property type="molecule type" value="Genomic_DNA"/>
</dbReference>
<dbReference type="AlphaFoldDB" id="A0A0K9Z143"/>
<comment type="caution">
    <text evidence="3">The sequence shown here is derived from an EMBL/GenBank/DDBJ whole genome shotgun (WGS) entry which is preliminary data.</text>
</comment>
<organism evidence="3 4">
    <name type="scientific">Brevibacillus reuszeri</name>
    <dbReference type="NCBI Taxonomy" id="54915"/>
    <lineage>
        <taxon>Bacteria</taxon>
        <taxon>Bacillati</taxon>
        <taxon>Bacillota</taxon>
        <taxon>Bacilli</taxon>
        <taxon>Bacillales</taxon>
        <taxon>Paenibacillaceae</taxon>
        <taxon>Brevibacillus</taxon>
    </lineage>
</organism>
<dbReference type="PROSITE" id="PS51186">
    <property type="entry name" value="GNAT"/>
    <property type="match status" value="1"/>
</dbReference>
<reference evidence="2 5" key="3">
    <citation type="submission" date="2019-06" db="EMBL/GenBank/DDBJ databases">
        <title>Whole genome shotgun sequence of Brevibacillus reuszeri NBRC 15719.</title>
        <authorList>
            <person name="Hosoyama A."/>
            <person name="Uohara A."/>
            <person name="Ohji S."/>
            <person name="Ichikawa N."/>
        </authorList>
    </citation>
    <scope>NUCLEOTIDE SEQUENCE [LARGE SCALE GENOMIC DNA]</scope>
    <source>
        <strain evidence="2 5">NBRC 15719</strain>
    </source>
</reference>
<accession>A0A0K9Z143</accession>
<dbReference type="STRING" id="54915.ADS79_02500"/>
<dbReference type="Pfam" id="PF00583">
    <property type="entry name" value="Acetyltransf_1"/>
    <property type="match status" value="1"/>
</dbReference>
<proteinExistence type="predicted"/>
<dbReference type="InterPro" id="IPR000182">
    <property type="entry name" value="GNAT_dom"/>
</dbReference>
<dbReference type="OrthoDB" id="9782266at2"/>
<dbReference type="Proteomes" id="UP000036834">
    <property type="component" value="Unassembled WGS sequence"/>
</dbReference>
<reference evidence="3" key="2">
    <citation type="submission" date="2015-07" db="EMBL/GenBank/DDBJ databases">
        <title>MeaNS - Measles Nucleotide Surveillance Program.</title>
        <authorList>
            <person name="Tran T."/>
            <person name="Druce J."/>
        </authorList>
    </citation>
    <scope>NUCLEOTIDE SEQUENCE</scope>
    <source>
        <strain evidence="3">DSM 9887</strain>
    </source>
</reference>
<dbReference type="InterPro" id="IPR016181">
    <property type="entry name" value="Acyl_CoA_acyltransferase"/>
</dbReference>
<dbReference type="SUPFAM" id="SSF55729">
    <property type="entry name" value="Acyl-CoA N-acyltransferases (Nat)"/>
    <property type="match status" value="1"/>
</dbReference>
<dbReference type="RefSeq" id="WP_049736823.1">
    <property type="nucleotide sequence ID" value="NZ_BJON01000006.1"/>
</dbReference>
<dbReference type="GO" id="GO:0016747">
    <property type="term" value="F:acyltransferase activity, transferring groups other than amino-acyl groups"/>
    <property type="evidence" value="ECO:0007669"/>
    <property type="project" value="InterPro"/>
</dbReference>
<evidence type="ECO:0000313" key="4">
    <source>
        <dbReference type="Proteomes" id="UP000036834"/>
    </source>
</evidence>
<protein>
    <submittedName>
        <fullName evidence="3">Acetyltransferase</fullName>
    </submittedName>
</protein>
<evidence type="ECO:0000259" key="1">
    <source>
        <dbReference type="PROSITE" id="PS51186"/>
    </source>
</evidence>
<evidence type="ECO:0000313" key="5">
    <source>
        <dbReference type="Proteomes" id="UP000319578"/>
    </source>
</evidence>
<keyword evidence="5" id="KW-1185">Reference proteome</keyword>
<dbReference type="EMBL" id="BJON01000006">
    <property type="protein sequence ID" value="GED67791.1"/>
    <property type="molecule type" value="Genomic_DNA"/>
</dbReference>
<dbReference type="PATRIC" id="fig|54915.3.peg.5664"/>
<evidence type="ECO:0000313" key="2">
    <source>
        <dbReference type="EMBL" id="GED67791.1"/>
    </source>
</evidence>
<evidence type="ECO:0000313" key="3">
    <source>
        <dbReference type="EMBL" id="KNB74577.1"/>
    </source>
</evidence>